<dbReference type="AlphaFoldDB" id="A0AA35KCD8"/>
<sequence length="60" mass="6949">YGKKMCHYFNKLNNNKNICNLVIMHFDTEPRSSLLQIKTVPKARKKGNETGQTQLCPPEK</sequence>
<keyword evidence="3" id="KW-1185">Reference proteome</keyword>
<evidence type="ECO:0000313" key="2">
    <source>
        <dbReference type="EMBL" id="CAI5774852.1"/>
    </source>
</evidence>
<protein>
    <submittedName>
        <fullName evidence="2">Uncharacterized protein</fullName>
    </submittedName>
</protein>
<dbReference type="Proteomes" id="UP001178461">
    <property type="component" value="Chromosome 5"/>
</dbReference>
<reference evidence="2" key="1">
    <citation type="submission" date="2022-12" db="EMBL/GenBank/DDBJ databases">
        <authorList>
            <person name="Alioto T."/>
            <person name="Alioto T."/>
            <person name="Gomez Garrido J."/>
        </authorList>
    </citation>
    <scope>NUCLEOTIDE SEQUENCE</scope>
</reference>
<gene>
    <name evidence="2" type="ORF">PODLI_1B015855</name>
</gene>
<evidence type="ECO:0000313" key="3">
    <source>
        <dbReference type="Proteomes" id="UP001178461"/>
    </source>
</evidence>
<feature type="non-terminal residue" evidence="2">
    <location>
        <position position="60"/>
    </location>
</feature>
<feature type="non-terminal residue" evidence="2">
    <location>
        <position position="1"/>
    </location>
</feature>
<feature type="region of interest" description="Disordered" evidence="1">
    <location>
        <begin position="41"/>
        <end position="60"/>
    </location>
</feature>
<dbReference type="EMBL" id="OX395130">
    <property type="protein sequence ID" value="CAI5774852.1"/>
    <property type="molecule type" value="Genomic_DNA"/>
</dbReference>
<proteinExistence type="predicted"/>
<organism evidence="2 3">
    <name type="scientific">Podarcis lilfordi</name>
    <name type="common">Lilford's wall lizard</name>
    <dbReference type="NCBI Taxonomy" id="74358"/>
    <lineage>
        <taxon>Eukaryota</taxon>
        <taxon>Metazoa</taxon>
        <taxon>Chordata</taxon>
        <taxon>Craniata</taxon>
        <taxon>Vertebrata</taxon>
        <taxon>Euteleostomi</taxon>
        <taxon>Lepidosauria</taxon>
        <taxon>Squamata</taxon>
        <taxon>Bifurcata</taxon>
        <taxon>Unidentata</taxon>
        <taxon>Episquamata</taxon>
        <taxon>Laterata</taxon>
        <taxon>Lacertibaenia</taxon>
        <taxon>Lacertidae</taxon>
        <taxon>Podarcis</taxon>
    </lineage>
</organism>
<evidence type="ECO:0000256" key="1">
    <source>
        <dbReference type="SAM" id="MobiDB-lite"/>
    </source>
</evidence>
<accession>A0AA35KCD8</accession>
<feature type="compositionally biased region" description="Polar residues" evidence="1">
    <location>
        <begin position="49"/>
        <end position="60"/>
    </location>
</feature>
<name>A0AA35KCD8_9SAUR</name>